<accession>A0A857JM20</accession>
<dbReference type="InterPro" id="IPR032255">
    <property type="entry name" value="HBM"/>
</dbReference>
<dbReference type="GO" id="GO:0000155">
    <property type="term" value="F:phosphorelay sensor kinase activity"/>
    <property type="evidence" value="ECO:0007669"/>
    <property type="project" value="InterPro"/>
</dbReference>
<dbReference type="EC" id="2.7.13.3" evidence="3"/>
<evidence type="ECO:0000256" key="2">
    <source>
        <dbReference type="ARBA" id="ARBA00004370"/>
    </source>
</evidence>
<dbReference type="Proteomes" id="UP000464524">
    <property type="component" value="Chromosome"/>
</dbReference>
<dbReference type="Pfam" id="PF00072">
    <property type="entry name" value="Response_reg"/>
    <property type="match status" value="1"/>
</dbReference>
<feature type="domain" description="Histidine kinase" evidence="12">
    <location>
        <begin position="399"/>
        <end position="621"/>
    </location>
</feature>
<feature type="transmembrane region" description="Helical" evidence="11">
    <location>
        <begin position="289"/>
        <end position="306"/>
    </location>
</feature>
<keyword evidence="5 15" id="KW-0808">Transferase</keyword>
<dbReference type="RefSeq" id="WP_160181081.1">
    <property type="nucleotide sequence ID" value="NZ_CP047656.1"/>
</dbReference>
<keyword evidence="9" id="KW-0902">Two-component regulatory system</keyword>
<dbReference type="GO" id="GO:0005524">
    <property type="term" value="F:ATP binding"/>
    <property type="evidence" value="ECO:0007669"/>
    <property type="project" value="UniProtKB-KW"/>
</dbReference>
<evidence type="ECO:0000313" key="16">
    <source>
        <dbReference type="Proteomes" id="UP000464524"/>
    </source>
</evidence>
<keyword evidence="6" id="KW-0547">Nucleotide-binding</keyword>
<keyword evidence="11" id="KW-1133">Transmembrane helix</keyword>
<dbReference type="Gene3D" id="3.30.565.10">
    <property type="entry name" value="Histidine kinase-like ATPase, C-terminal domain"/>
    <property type="match status" value="1"/>
</dbReference>
<evidence type="ECO:0000256" key="9">
    <source>
        <dbReference type="ARBA" id="ARBA00023012"/>
    </source>
</evidence>
<dbReference type="InterPro" id="IPR011006">
    <property type="entry name" value="CheY-like_superfamily"/>
</dbReference>
<evidence type="ECO:0000256" key="5">
    <source>
        <dbReference type="ARBA" id="ARBA00022679"/>
    </source>
</evidence>
<dbReference type="InterPro" id="IPR003661">
    <property type="entry name" value="HisK_dim/P_dom"/>
</dbReference>
<gene>
    <name evidence="15" type="ORF">FX988_03191</name>
</gene>
<evidence type="ECO:0000259" key="12">
    <source>
        <dbReference type="PROSITE" id="PS50109"/>
    </source>
</evidence>
<dbReference type="InterPro" id="IPR004358">
    <property type="entry name" value="Sig_transdc_His_kin-like_C"/>
</dbReference>
<dbReference type="InterPro" id="IPR005467">
    <property type="entry name" value="His_kinase_dom"/>
</dbReference>
<evidence type="ECO:0000256" key="4">
    <source>
        <dbReference type="ARBA" id="ARBA00022553"/>
    </source>
</evidence>
<evidence type="ECO:0000256" key="1">
    <source>
        <dbReference type="ARBA" id="ARBA00000085"/>
    </source>
</evidence>
<dbReference type="SMART" id="SM00388">
    <property type="entry name" value="HisKA"/>
    <property type="match status" value="1"/>
</dbReference>
<name>A0A857JM20_9ALTE</name>
<dbReference type="CDD" id="cd16922">
    <property type="entry name" value="HATPase_EvgS-ArcB-TorS-like"/>
    <property type="match status" value="1"/>
</dbReference>
<dbReference type="Gene3D" id="1.10.287.130">
    <property type="match status" value="1"/>
</dbReference>
<evidence type="ECO:0000256" key="7">
    <source>
        <dbReference type="ARBA" id="ARBA00022777"/>
    </source>
</evidence>
<dbReference type="FunFam" id="1.10.287.130:FF:000002">
    <property type="entry name" value="Two-component osmosensing histidine kinase"/>
    <property type="match status" value="1"/>
</dbReference>
<evidence type="ECO:0000313" key="15">
    <source>
        <dbReference type="EMBL" id="QHJ12933.1"/>
    </source>
</evidence>
<dbReference type="GO" id="GO:0016020">
    <property type="term" value="C:membrane"/>
    <property type="evidence" value="ECO:0007669"/>
    <property type="project" value="UniProtKB-SubCell"/>
</dbReference>
<dbReference type="Gene3D" id="6.10.340.10">
    <property type="match status" value="1"/>
</dbReference>
<comment type="catalytic activity">
    <reaction evidence="1">
        <text>ATP + protein L-histidine = ADP + protein N-phospho-L-histidine.</text>
        <dbReference type="EC" id="2.7.13.3"/>
    </reaction>
</comment>
<dbReference type="InterPro" id="IPR003594">
    <property type="entry name" value="HATPase_dom"/>
</dbReference>
<dbReference type="PROSITE" id="PS50885">
    <property type="entry name" value="HAMP"/>
    <property type="match status" value="1"/>
</dbReference>
<keyword evidence="7 15" id="KW-0418">Kinase</keyword>
<dbReference type="SMART" id="SM00387">
    <property type="entry name" value="HATPase_c"/>
    <property type="match status" value="1"/>
</dbReference>
<dbReference type="PANTHER" id="PTHR45339">
    <property type="entry name" value="HYBRID SIGNAL TRANSDUCTION HISTIDINE KINASE J"/>
    <property type="match status" value="1"/>
</dbReference>
<organism evidence="15 16">
    <name type="scientific">Paraglaciecola mesophila</name>
    <dbReference type="NCBI Taxonomy" id="197222"/>
    <lineage>
        <taxon>Bacteria</taxon>
        <taxon>Pseudomonadati</taxon>
        <taxon>Pseudomonadota</taxon>
        <taxon>Gammaproteobacteria</taxon>
        <taxon>Alteromonadales</taxon>
        <taxon>Alteromonadaceae</taxon>
        <taxon>Paraglaciecola</taxon>
    </lineage>
</organism>
<dbReference type="SUPFAM" id="SSF158472">
    <property type="entry name" value="HAMP domain-like"/>
    <property type="match status" value="1"/>
</dbReference>
<dbReference type="PROSITE" id="PS50109">
    <property type="entry name" value="HIS_KIN"/>
    <property type="match status" value="1"/>
</dbReference>
<evidence type="ECO:0000256" key="10">
    <source>
        <dbReference type="PROSITE-ProRule" id="PRU00169"/>
    </source>
</evidence>
<dbReference type="KEGG" id="pmes:FX988_03191"/>
<dbReference type="Gene3D" id="3.40.50.2300">
    <property type="match status" value="1"/>
</dbReference>
<dbReference type="Pfam" id="PF02518">
    <property type="entry name" value="HATPase_c"/>
    <property type="match status" value="1"/>
</dbReference>
<dbReference type="CDD" id="cd00082">
    <property type="entry name" value="HisKA"/>
    <property type="match status" value="1"/>
</dbReference>
<dbReference type="InterPro" id="IPR036097">
    <property type="entry name" value="HisK_dim/P_sf"/>
</dbReference>
<dbReference type="CDD" id="cd17546">
    <property type="entry name" value="REC_hyHK_CKI1_RcsC-like"/>
    <property type="match status" value="1"/>
</dbReference>
<dbReference type="InterPro" id="IPR003660">
    <property type="entry name" value="HAMP_dom"/>
</dbReference>
<dbReference type="SUPFAM" id="SSF52172">
    <property type="entry name" value="CheY-like"/>
    <property type="match status" value="1"/>
</dbReference>
<dbReference type="FunFam" id="3.30.565.10:FF:000078">
    <property type="entry name" value="Two-component sensor histidine kinase"/>
    <property type="match status" value="1"/>
</dbReference>
<sequence>MFKTLKAQILLVSVILILLLVLQVFVTRSNQGTFVNSLDLTHQAVIKVSLVRELERDVLDLQRNVLIYKDSASKSAITRFNSLIQSSIENLAKLEALTSNEEQVDVYHGFIARMRSHIAEYKDNFSNVIAGRSKRDTLFNKHLSIDINDVLSQLSHHDGSTTVQVEGAKYHITQAENVTYQYLLNPDYQLVEIFRTELDKAKALLSQDRTSVQDYTSHMDKLDKIDGEFLQLTNVTSGYLFLVNVVMAGSANEFLFMARELNRLVTSKLGDTNEQVKNNIENNQISSDLFSIIGILLACITAYFLASRIMLPINTITEVFKKLAKGEDVDAIPGITQQNEIGQLANAADVFHEKNKQTTALLLEAQRLNSEQETLNAELVEAKHKAEQATVSKSMFLANMSHEIRTPMNGIIGLLDVVMKSELTSTQRQHLNKVVYSSQILMSLINDILDFSKVEAGKLDIEQVEFSLNSVFANLLTNISARAQEKNLNVRFICDPNIPPTLIGDPLRISQVLLNLSSNAVKFTRNGSVTISVTYDIIPNSNKLLLRARVRDTGIGMSKEQLDKVFESFTQADGSTSRDFGGTGLGLTIVKQLVKLMGGKVTAESKVNVGSTFEVSFTVISQSNEQHIFYIEPQLKRKLYYFSKTPKGFIEQQYFANVAMGFHHFPHMQLESMLDEITDRDIVIIDIADLDEHKAIGTSLQRLKSDNRNVGFITDTQPSNLPQKLINMWSFACLTHPFTPGQLTSHIYALLNDDKFVSDIPSPQFKEQLEYDGHVLLVEDNSINQVVTGEMLRVLGITFDIAENGQQAVTKVINSAHYDLVLMDIQMPVMDGYEATKEIRQQGLLDLIICGLSANAMKEDFIQAKDVGMNEYLTKPLKLVSLEEMFSKYLPAKKVTRANADNP</sequence>
<dbReference type="AlphaFoldDB" id="A0A857JM20"/>
<dbReference type="InterPro" id="IPR036890">
    <property type="entry name" value="HATPase_C_sf"/>
</dbReference>
<evidence type="ECO:0000259" key="13">
    <source>
        <dbReference type="PROSITE" id="PS50110"/>
    </source>
</evidence>
<keyword evidence="4 10" id="KW-0597">Phosphoprotein</keyword>
<keyword evidence="11" id="KW-0812">Transmembrane</keyword>
<dbReference type="EMBL" id="CP047656">
    <property type="protein sequence ID" value="QHJ12933.1"/>
    <property type="molecule type" value="Genomic_DNA"/>
</dbReference>
<dbReference type="SMART" id="SM00448">
    <property type="entry name" value="REC"/>
    <property type="match status" value="1"/>
</dbReference>
<evidence type="ECO:0000256" key="6">
    <source>
        <dbReference type="ARBA" id="ARBA00022741"/>
    </source>
</evidence>
<dbReference type="PROSITE" id="PS50110">
    <property type="entry name" value="RESPONSE_REGULATORY"/>
    <property type="match status" value="1"/>
</dbReference>
<dbReference type="SMART" id="SM01358">
    <property type="entry name" value="HBM"/>
    <property type="match status" value="1"/>
</dbReference>
<evidence type="ECO:0000256" key="3">
    <source>
        <dbReference type="ARBA" id="ARBA00012438"/>
    </source>
</evidence>
<dbReference type="SUPFAM" id="SSF47384">
    <property type="entry name" value="Homodimeric domain of signal transducing histidine kinase"/>
    <property type="match status" value="1"/>
</dbReference>
<dbReference type="InterPro" id="IPR001789">
    <property type="entry name" value="Sig_transdc_resp-reg_receiver"/>
</dbReference>
<dbReference type="OrthoDB" id="9810730at2"/>
<dbReference type="PANTHER" id="PTHR45339:SF1">
    <property type="entry name" value="HYBRID SIGNAL TRANSDUCTION HISTIDINE KINASE J"/>
    <property type="match status" value="1"/>
</dbReference>
<feature type="domain" description="Response regulatory" evidence="13">
    <location>
        <begin position="774"/>
        <end position="890"/>
    </location>
</feature>
<keyword evidence="16" id="KW-1185">Reference proteome</keyword>
<proteinExistence type="predicted"/>
<keyword evidence="11" id="KW-0472">Membrane</keyword>
<dbReference type="PRINTS" id="PR00344">
    <property type="entry name" value="BCTRLSENSOR"/>
</dbReference>
<dbReference type="Pfam" id="PF00512">
    <property type="entry name" value="HisKA"/>
    <property type="match status" value="1"/>
</dbReference>
<protein>
    <recommendedName>
        <fullName evidence="3">histidine kinase</fullName>
        <ecNumber evidence="3">2.7.13.3</ecNumber>
    </recommendedName>
</protein>
<keyword evidence="8" id="KW-0067">ATP-binding</keyword>
<feature type="modified residue" description="4-aspartylphosphate" evidence="10">
    <location>
        <position position="824"/>
    </location>
</feature>
<evidence type="ECO:0000256" key="8">
    <source>
        <dbReference type="ARBA" id="ARBA00022840"/>
    </source>
</evidence>
<feature type="domain" description="HAMP" evidence="14">
    <location>
        <begin position="307"/>
        <end position="360"/>
    </location>
</feature>
<reference evidence="15 16" key="1">
    <citation type="submission" date="2019-12" db="EMBL/GenBank/DDBJ databases">
        <title>Genome sequencing and assembly of endphytes of Porphyra tenera.</title>
        <authorList>
            <person name="Park J.M."/>
            <person name="Shin R."/>
            <person name="Jo S.H."/>
        </authorList>
    </citation>
    <scope>NUCLEOTIDE SEQUENCE [LARGE SCALE GENOMIC DNA]</scope>
    <source>
        <strain evidence="15 16">GPM4</strain>
    </source>
</reference>
<evidence type="ECO:0000259" key="14">
    <source>
        <dbReference type="PROSITE" id="PS50885"/>
    </source>
</evidence>
<evidence type="ECO:0000256" key="11">
    <source>
        <dbReference type="SAM" id="Phobius"/>
    </source>
</evidence>
<comment type="subcellular location">
    <subcellularLocation>
        <location evidence="2">Membrane</location>
    </subcellularLocation>
</comment>
<dbReference type="SUPFAM" id="SSF55874">
    <property type="entry name" value="ATPase domain of HSP90 chaperone/DNA topoisomerase II/histidine kinase"/>
    <property type="match status" value="1"/>
</dbReference>